<keyword evidence="2" id="KW-1185">Reference proteome</keyword>
<reference evidence="1 2" key="1">
    <citation type="journal article" date="2023" name="Plants (Basel)">
        <title>Bridging the Gap: Combining Genomics and Transcriptomics Approaches to Understand Stylosanthes scabra, an Orphan Legume from the Brazilian Caatinga.</title>
        <authorList>
            <person name="Ferreira-Neto J.R.C."/>
            <person name="da Silva M.D."/>
            <person name="Binneck E."/>
            <person name="de Melo N.F."/>
            <person name="da Silva R.H."/>
            <person name="de Melo A.L.T.M."/>
            <person name="Pandolfi V."/>
            <person name="Bustamante F.O."/>
            <person name="Brasileiro-Vidal A.C."/>
            <person name="Benko-Iseppon A.M."/>
        </authorList>
    </citation>
    <scope>NUCLEOTIDE SEQUENCE [LARGE SCALE GENOMIC DNA]</scope>
    <source>
        <tissue evidence="1">Leaves</tissue>
    </source>
</reference>
<evidence type="ECO:0000313" key="1">
    <source>
        <dbReference type="EMBL" id="MED6163827.1"/>
    </source>
</evidence>
<accession>A0ABU6UT50</accession>
<dbReference type="Proteomes" id="UP001341840">
    <property type="component" value="Unassembled WGS sequence"/>
</dbReference>
<sequence length="73" mass="8220">NRETDENGKAVVVVGENYSWVKGEVRDLPSLFLDVESVEQIGDPSTWVREGSGIKLRFLPCKEGDRIYHRGEG</sequence>
<evidence type="ECO:0000313" key="2">
    <source>
        <dbReference type="Proteomes" id="UP001341840"/>
    </source>
</evidence>
<dbReference type="EMBL" id="JASCZI010122167">
    <property type="protein sequence ID" value="MED6163827.1"/>
    <property type="molecule type" value="Genomic_DNA"/>
</dbReference>
<feature type="non-terminal residue" evidence="1">
    <location>
        <position position="1"/>
    </location>
</feature>
<organism evidence="1 2">
    <name type="scientific">Stylosanthes scabra</name>
    <dbReference type="NCBI Taxonomy" id="79078"/>
    <lineage>
        <taxon>Eukaryota</taxon>
        <taxon>Viridiplantae</taxon>
        <taxon>Streptophyta</taxon>
        <taxon>Embryophyta</taxon>
        <taxon>Tracheophyta</taxon>
        <taxon>Spermatophyta</taxon>
        <taxon>Magnoliopsida</taxon>
        <taxon>eudicotyledons</taxon>
        <taxon>Gunneridae</taxon>
        <taxon>Pentapetalae</taxon>
        <taxon>rosids</taxon>
        <taxon>fabids</taxon>
        <taxon>Fabales</taxon>
        <taxon>Fabaceae</taxon>
        <taxon>Papilionoideae</taxon>
        <taxon>50 kb inversion clade</taxon>
        <taxon>dalbergioids sensu lato</taxon>
        <taxon>Dalbergieae</taxon>
        <taxon>Pterocarpus clade</taxon>
        <taxon>Stylosanthes</taxon>
    </lineage>
</organism>
<comment type="caution">
    <text evidence="1">The sequence shown here is derived from an EMBL/GenBank/DDBJ whole genome shotgun (WGS) entry which is preliminary data.</text>
</comment>
<name>A0ABU6UT50_9FABA</name>
<proteinExistence type="predicted"/>
<protein>
    <submittedName>
        <fullName evidence="1">Uncharacterized protein</fullName>
    </submittedName>
</protein>
<gene>
    <name evidence="1" type="ORF">PIB30_083807</name>
</gene>